<dbReference type="Proteomes" id="UP000521227">
    <property type="component" value="Unassembled WGS sequence"/>
</dbReference>
<feature type="signal peptide" evidence="1">
    <location>
        <begin position="1"/>
        <end position="21"/>
    </location>
</feature>
<gene>
    <name evidence="2" type="ORF">HNQ36_002114</name>
</gene>
<evidence type="ECO:0000313" key="3">
    <source>
        <dbReference type="Proteomes" id="UP000521227"/>
    </source>
</evidence>
<dbReference type="PANTHER" id="PTHR34387:SF1">
    <property type="entry name" value="PERIPLASMIC IMMUNOGENIC PROTEIN"/>
    <property type="match status" value="1"/>
</dbReference>
<dbReference type="AlphaFoldDB" id="A0A840MZG3"/>
<feature type="chain" id="PRO_5032458563" description="DUF541 domain-containing protein" evidence="1">
    <location>
        <begin position="22"/>
        <end position="233"/>
    </location>
</feature>
<dbReference type="InterPro" id="IPR052022">
    <property type="entry name" value="26kDa_periplasmic_antigen"/>
</dbReference>
<name>A0A840MZG3_9BRAD</name>
<dbReference type="Gene3D" id="3.30.70.2970">
    <property type="entry name" value="Protein of unknown function (DUF541), domain 2"/>
    <property type="match status" value="1"/>
</dbReference>
<keyword evidence="1" id="KW-0732">Signal</keyword>
<evidence type="ECO:0000256" key="1">
    <source>
        <dbReference type="SAM" id="SignalP"/>
    </source>
</evidence>
<proteinExistence type="predicted"/>
<dbReference type="GO" id="GO:0006974">
    <property type="term" value="P:DNA damage response"/>
    <property type="evidence" value="ECO:0007669"/>
    <property type="project" value="TreeGrafter"/>
</dbReference>
<sequence length="233" mass="24068">MRARTVIAAIALAAMASSASGQTLPPTVSVTGEASISVPPDLAQIDSGVTTEAKTAREASEANNKAMGGVLQALKNAGIAEKDIQTSRLSLSPQSAPNRNANAPFLIVGYRASNRVTVTIRDITKVADTIDVLVGAGANEISGMSFMVSKASKLLDDARSEAIADARRKAEIYAKAANISIGAPISISEETAPGPMPYRKMAADMAASAPVAQGQETLRVSVSVSYEIKPKAQ</sequence>
<dbReference type="PANTHER" id="PTHR34387">
    <property type="entry name" value="SLR1258 PROTEIN"/>
    <property type="match status" value="1"/>
</dbReference>
<organism evidence="2 3">
    <name type="scientific">Afipia massiliensis</name>
    <dbReference type="NCBI Taxonomy" id="211460"/>
    <lineage>
        <taxon>Bacteria</taxon>
        <taxon>Pseudomonadati</taxon>
        <taxon>Pseudomonadota</taxon>
        <taxon>Alphaproteobacteria</taxon>
        <taxon>Hyphomicrobiales</taxon>
        <taxon>Nitrobacteraceae</taxon>
        <taxon>Afipia</taxon>
    </lineage>
</organism>
<dbReference type="InterPro" id="IPR007497">
    <property type="entry name" value="SIMPL/DUF541"/>
</dbReference>
<comment type="caution">
    <text evidence="2">The sequence shown here is derived from an EMBL/GenBank/DDBJ whole genome shotgun (WGS) entry which is preliminary data.</text>
</comment>
<accession>A0A840MZG3</accession>
<dbReference type="RefSeq" id="WP_184084452.1">
    <property type="nucleotide sequence ID" value="NZ_JACHIJ010000003.1"/>
</dbReference>
<dbReference type="Gene3D" id="3.30.110.170">
    <property type="entry name" value="Protein of unknown function (DUF541), domain 1"/>
    <property type="match status" value="1"/>
</dbReference>
<evidence type="ECO:0000313" key="2">
    <source>
        <dbReference type="EMBL" id="MBB5052140.1"/>
    </source>
</evidence>
<dbReference type="EMBL" id="JACHIJ010000003">
    <property type="protein sequence ID" value="MBB5052140.1"/>
    <property type="molecule type" value="Genomic_DNA"/>
</dbReference>
<dbReference type="Pfam" id="PF04402">
    <property type="entry name" value="SIMPL"/>
    <property type="match status" value="1"/>
</dbReference>
<reference evidence="2 3" key="1">
    <citation type="submission" date="2020-08" db="EMBL/GenBank/DDBJ databases">
        <title>Genomic Encyclopedia of Type Strains, Phase IV (KMG-IV): sequencing the most valuable type-strain genomes for metagenomic binning, comparative biology and taxonomic classification.</title>
        <authorList>
            <person name="Goeker M."/>
        </authorList>
    </citation>
    <scope>NUCLEOTIDE SEQUENCE [LARGE SCALE GENOMIC DNA]</scope>
    <source>
        <strain evidence="2 3">DSM 17498</strain>
    </source>
</reference>
<evidence type="ECO:0008006" key="4">
    <source>
        <dbReference type="Google" id="ProtNLM"/>
    </source>
</evidence>
<protein>
    <recommendedName>
        <fullName evidence="4">DUF541 domain-containing protein</fullName>
    </recommendedName>
</protein>